<dbReference type="EMBL" id="RWGY01000031">
    <property type="protein sequence ID" value="TVU14717.1"/>
    <property type="molecule type" value="Genomic_DNA"/>
</dbReference>
<name>A0A5J9TU37_9POAL</name>
<reference evidence="2 3" key="1">
    <citation type="journal article" date="2019" name="Sci. Rep.">
        <title>A high-quality genome of Eragrostis curvula grass provides insights into Poaceae evolution and supports new strategies to enhance forage quality.</title>
        <authorList>
            <person name="Carballo J."/>
            <person name="Santos B.A.C.M."/>
            <person name="Zappacosta D."/>
            <person name="Garbus I."/>
            <person name="Selva J.P."/>
            <person name="Gallo C.A."/>
            <person name="Diaz A."/>
            <person name="Albertini E."/>
            <person name="Caccamo M."/>
            <person name="Echenique V."/>
        </authorList>
    </citation>
    <scope>NUCLEOTIDE SEQUENCE [LARGE SCALE GENOMIC DNA]</scope>
    <source>
        <strain evidence="3">cv. Victoria</strain>
        <tissue evidence="2">Leaf</tissue>
    </source>
</reference>
<feature type="compositionally biased region" description="Low complexity" evidence="1">
    <location>
        <begin position="14"/>
        <end position="33"/>
    </location>
</feature>
<feature type="region of interest" description="Disordered" evidence="1">
    <location>
        <begin position="293"/>
        <end position="343"/>
    </location>
</feature>
<gene>
    <name evidence="2" type="ORF">EJB05_38206</name>
</gene>
<feature type="compositionally biased region" description="Low complexity" evidence="1">
    <location>
        <begin position="88"/>
        <end position="110"/>
    </location>
</feature>
<keyword evidence="3" id="KW-1185">Reference proteome</keyword>
<dbReference type="AlphaFoldDB" id="A0A5J9TU37"/>
<sequence>LQLPSSPRPRRLRLAAAPPHGRAASARPRLLPTAAPPPLGRGSSPRPCRLCSAAAPPHGRAACARPRLLPTAAPPPPGAQQTHEPARQATVATPATPSTAPATPPSTVQARQADHAHDPACPPVKLLLINWGLRRTLEVWEAEAFFNLYSRSLIARDSRHKRNTVELHLCKHGFREGYEKWTEHGEMPVRNEECDNTMYGEGFDDTDQMEQMLVDLAGGIPPAIDDEPAAYAKAFYRMVASADERVHDKTTHSSLSAIACLLAIKSRYNMSIAEYDDMLGKWPHVTGSSHIGLESTNDDIINSPSGHGSENLGTENNNSPSGHGSENLGVKNNNIPSGNHASL</sequence>
<feature type="region of interest" description="Disordered" evidence="1">
    <location>
        <begin position="1"/>
        <end position="119"/>
    </location>
</feature>
<comment type="caution">
    <text evidence="2">The sequence shown here is derived from an EMBL/GenBank/DDBJ whole genome shotgun (WGS) entry which is preliminary data.</text>
</comment>
<evidence type="ECO:0000313" key="3">
    <source>
        <dbReference type="Proteomes" id="UP000324897"/>
    </source>
</evidence>
<organism evidence="2 3">
    <name type="scientific">Eragrostis curvula</name>
    <name type="common">weeping love grass</name>
    <dbReference type="NCBI Taxonomy" id="38414"/>
    <lineage>
        <taxon>Eukaryota</taxon>
        <taxon>Viridiplantae</taxon>
        <taxon>Streptophyta</taxon>
        <taxon>Embryophyta</taxon>
        <taxon>Tracheophyta</taxon>
        <taxon>Spermatophyta</taxon>
        <taxon>Magnoliopsida</taxon>
        <taxon>Liliopsida</taxon>
        <taxon>Poales</taxon>
        <taxon>Poaceae</taxon>
        <taxon>PACMAD clade</taxon>
        <taxon>Chloridoideae</taxon>
        <taxon>Eragrostideae</taxon>
        <taxon>Eragrostidinae</taxon>
        <taxon>Eragrostis</taxon>
    </lineage>
</organism>
<evidence type="ECO:0000313" key="2">
    <source>
        <dbReference type="EMBL" id="TVU14717.1"/>
    </source>
</evidence>
<proteinExistence type="predicted"/>
<protein>
    <submittedName>
        <fullName evidence="2">Uncharacterized protein</fullName>
    </submittedName>
</protein>
<accession>A0A5J9TU37</accession>
<evidence type="ECO:0000256" key="1">
    <source>
        <dbReference type="SAM" id="MobiDB-lite"/>
    </source>
</evidence>
<feature type="non-terminal residue" evidence="2">
    <location>
        <position position="1"/>
    </location>
</feature>
<dbReference type="Proteomes" id="UP000324897">
    <property type="component" value="Unassembled WGS sequence"/>
</dbReference>
<feature type="compositionally biased region" description="Low complexity" evidence="1">
    <location>
        <begin position="40"/>
        <end position="71"/>
    </location>
</feature>